<name>A0A178V6X1_ARATH</name>
<proteinExistence type="predicted"/>
<dbReference type="PANTHER" id="PTHR31260:SF32">
    <property type="match status" value="1"/>
</dbReference>
<organism evidence="2 3">
    <name type="scientific">Arabidopsis thaliana</name>
    <name type="common">Mouse-ear cress</name>
    <dbReference type="NCBI Taxonomy" id="3702"/>
    <lineage>
        <taxon>Eukaryota</taxon>
        <taxon>Viridiplantae</taxon>
        <taxon>Streptophyta</taxon>
        <taxon>Embryophyta</taxon>
        <taxon>Tracheophyta</taxon>
        <taxon>Spermatophyta</taxon>
        <taxon>Magnoliopsida</taxon>
        <taxon>eudicotyledons</taxon>
        <taxon>Gunneridae</taxon>
        <taxon>Pentapetalae</taxon>
        <taxon>rosids</taxon>
        <taxon>malvids</taxon>
        <taxon>Brassicales</taxon>
        <taxon>Brassicaceae</taxon>
        <taxon>Camelineae</taxon>
        <taxon>Arabidopsis</taxon>
    </lineage>
</organism>
<protein>
    <submittedName>
        <fullName evidence="2">Uncharacterized protein</fullName>
    </submittedName>
</protein>
<reference evidence="3" key="1">
    <citation type="journal article" date="2016" name="Proc. Natl. Acad. Sci. U.S.A.">
        <title>Chromosome-level assembly of Arabidopsis thaliana Ler reveals the extent of translocation and inversion polymorphisms.</title>
        <authorList>
            <person name="Zapata L."/>
            <person name="Ding J."/>
            <person name="Willing E.M."/>
            <person name="Hartwig B."/>
            <person name="Bezdan D."/>
            <person name="Jiao W.B."/>
            <person name="Patel V."/>
            <person name="Velikkakam James G."/>
            <person name="Koornneef M."/>
            <person name="Ossowski S."/>
            <person name="Schneeberger K."/>
        </authorList>
    </citation>
    <scope>NUCLEOTIDE SEQUENCE [LARGE SCALE GENOMIC DNA]</scope>
    <source>
        <strain evidence="3">cv. Landsberg erecta</strain>
    </source>
</reference>
<dbReference type="AlphaFoldDB" id="A0A178V6X1"/>
<evidence type="ECO:0000313" key="2">
    <source>
        <dbReference type="EMBL" id="OAP00713.1"/>
    </source>
</evidence>
<dbReference type="NCBIfam" id="TIGR01572">
    <property type="entry name" value="A_thl_para_3677"/>
    <property type="match status" value="1"/>
</dbReference>
<gene>
    <name evidence="2" type="ordered locus">AXX17_At4g33250</name>
</gene>
<dbReference type="EMBL" id="LUHQ01000004">
    <property type="protein sequence ID" value="OAP00713.1"/>
    <property type="molecule type" value="Genomic_DNA"/>
</dbReference>
<accession>A0A178V6X1</accession>
<sequence>MSENDSSESDIEMDPEEEKVYRRQVEESDGFDVDYFRYAGIKPCPLKDENAYTYDIELFGRLGLHCYNLLHEGTNLKLMCIPKYNTNNIGVSSGDYYYITLEAIDTYNNSPCTFQTYVSEWYQTSEHGYLVVETYIARLKGPTGPHNTCIGRGWIWGWEEEAIDVYYKGKLPKWLTKDLLAAAKDEYYVVQESDILENEWLHLYAEIALYSNWKWHASSLLPLKIKYVIVQTRKSCEESPHLKLKANNAIFYMGFKGSGDHHPSGKHVEYQAIVRKTLDGKPGHIRLEVDSWQAIPSDLIGEDEPP</sequence>
<dbReference type="PANTHER" id="PTHR31260">
    <property type="entry name" value="CYSTATIN/MONELLIN SUPERFAMILY PROTEIN"/>
    <property type="match status" value="1"/>
</dbReference>
<dbReference type="Pfam" id="PF04776">
    <property type="entry name" value="protein_MS5"/>
    <property type="match status" value="1"/>
</dbReference>
<comment type="caution">
    <text evidence="2">The sequence shown here is derived from an EMBL/GenBank/DDBJ whole genome shotgun (WGS) entry which is preliminary data.</text>
</comment>
<feature type="region of interest" description="Disordered" evidence="1">
    <location>
        <begin position="1"/>
        <end position="24"/>
    </location>
</feature>
<feature type="compositionally biased region" description="Acidic residues" evidence="1">
    <location>
        <begin position="1"/>
        <end position="17"/>
    </location>
</feature>
<evidence type="ECO:0000313" key="3">
    <source>
        <dbReference type="Proteomes" id="UP000078284"/>
    </source>
</evidence>
<evidence type="ECO:0000256" key="1">
    <source>
        <dbReference type="SAM" id="MobiDB-lite"/>
    </source>
</evidence>
<dbReference type="Proteomes" id="UP000078284">
    <property type="component" value="Chromosome 4"/>
</dbReference>
<dbReference type="InterPro" id="IPR006462">
    <property type="entry name" value="MS5"/>
</dbReference>
<dbReference type="ExpressionAtlas" id="A0A178V6X1">
    <property type="expression patterns" value="baseline"/>
</dbReference>